<dbReference type="STRING" id="745531.A0A0C3PR69"/>
<gene>
    <name evidence="2" type="ORF">PHLGIDRAFT_102407</name>
</gene>
<dbReference type="GO" id="GO:0016747">
    <property type="term" value="F:acyltransferase activity, transferring groups other than amino-acyl groups"/>
    <property type="evidence" value="ECO:0007669"/>
    <property type="project" value="InterPro"/>
</dbReference>
<reference evidence="2 3" key="1">
    <citation type="journal article" date="2014" name="PLoS Genet.">
        <title>Analysis of the Phlebiopsis gigantea genome, transcriptome and secretome provides insight into its pioneer colonization strategies of wood.</title>
        <authorList>
            <person name="Hori C."/>
            <person name="Ishida T."/>
            <person name="Igarashi K."/>
            <person name="Samejima M."/>
            <person name="Suzuki H."/>
            <person name="Master E."/>
            <person name="Ferreira P."/>
            <person name="Ruiz-Duenas F.J."/>
            <person name="Held B."/>
            <person name="Canessa P."/>
            <person name="Larrondo L.F."/>
            <person name="Schmoll M."/>
            <person name="Druzhinina I.S."/>
            <person name="Kubicek C.P."/>
            <person name="Gaskell J.A."/>
            <person name="Kersten P."/>
            <person name="St John F."/>
            <person name="Glasner J."/>
            <person name="Sabat G."/>
            <person name="Splinter BonDurant S."/>
            <person name="Syed K."/>
            <person name="Yadav J."/>
            <person name="Mgbeahuruike A.C."/>
            <person name="Kovalchuk A."/>
            <person name="Asiegbu F.O."/>
            <person name="Lackner G."/>
            <person name="Hoffmeister D."/>
            <person name="Rencoret J."/>
            <person name="Gutierrez A."/>
            <person name="Sun H."/>
            <person name="Lindquist E."/>
            <person name="Barry K."/>
            <person name="Riley R."/>
            <person name="Grigoriev I.V."/>
            <person name="Henrissat B."/>
            <person name="Kues U."/>
            <person name="Berka R.M."/>
            <person name="Martinez A.T."/>
            <person name="Covert S.F."/>
            <person name="Blanchette R.A."/>
            <person name="Cullen D."/>
        </authorList>
    </citation>
    <scope>NUCLEOTIDE SEQUENCE [LARGE SCALE GENOMIC DNA]</scope>
    <source>
        <strain evidence="2 3">11061_1 CR5-6</strain>
    </source>
</reference>
<dbReference type="SUPFAM" id="SSF55729">
    <property type="entry name" value="Acyl-CoA N-acyltransferases (Nat)"/>
    <property type="match status" value="1"/>
</dbReference>
<feature type="domain" description="N-acetyltransferase" evidence="1">
    <location>
        <begin position="25"/>
        <end position="216"/>
    </location>
</feature>
<dbReference type="InterPro" id="IPR000182">
    <property type="entry name" value="GNAT_dom"/>
</dbReference>
<evidence type="ECO:0000313" key="3">
    <source>
        <dbReference type="Proteomes" id="UP000053257"/>
    </source>
</evidence>
<dbReference type="PANTHER" id="PTHR42791:SF1">
    <property type="entry name" value="N-ACETYLTRANSFERASE DOMAIN-CONTAINING PROTEIN"/>
    <property type="match status" value="1"/>
</dbReference>
<dbReference type="Proteomes" id="UP000053257">
    <property type="component" value="Unassembled WGS sequence"/>
</dbReference>
<dbReference type="Pfam" id="PF13673">
    <property type="entry name" value="Acetyltransf_10"/>
    <property type="match status" value="1"/>
</dbReference>
<dbReference type="PROSITE" id="PS51186">
    <property type="entry name" value="GNAT"/>
    <property type="match status" value="1"/>
</dbReference>
<dbReference type="AlphaFoldDB" id="A0A0C3PR69"/>
<dbReference type="InterPro" id="IPR016181">
    <property type="entry name" value="Acyl_CoA_acyltransferase"/>
</dbReference>
<keyword evidence="3" id="KW-1185">Reference proteome</keyword>
<dbReference type="OrthoDB" id="61113at2759"/>
<sequence length="218" mass="24204">MAPSNLTIHRLERPDEKFVKDAISVFVSVMQEDVLAGILTGNNLSLLPLQGQAMIGGLVLTPGFAEVYTATDEAGELVGYVICTPPGHLLFSTEETRSHGFYEYADALAPEARDYFLKLMAKLPPDTNPTRDLERASYWCNFAMVRGDYQNKGVGTALFALAFARGEQLRANVALTATRGSNVPIYEKMGFKEVGHKAVASPWGEWELWYMSNERFQE</sequence>
<dbReference type="EMBL" id="KN840463">
    <property type="protein sequence ID" value="KIP09673.1"/>
    <property type="molecule type" value="Genomic_DNA"/>
</dbReference>
<protein>
    <recommendedName>
        <fullName evidence="1">N-acetyltransferase domain-containing protein</fullName>
    </recommendedName>
</protein>
<dbReference type="InterPro" id="IPR052523">
    <property type="entry name" value="Trichothecene_AcTrans"/>
</dbReference>
<dbReference type="HOGENOM" id="CLU_086106_1_1_1"/>
<organism evidence="2 3">
    <name type="scientific">Phlebiopsis gigantea (strain 11061_1 CR5-6)</name>
    <name type="common">White-rot fungus</name>
    <name type="synonym">Peniophora gigantea</name>
    <dbReference type="NCBI Taxonomy" id="745531"/>
    <lineage>
        <taxon>Eukaryota</taxon>
        <taxon>Fungi</taxon>
        <taxon>Dikarya</taxon>
        <taxon>Basidiomycota</taxon>
        <taxon>Agaricomycotina</taxon>
        <taxon>Agaricomycetes</taxon>
        <taxon>Polyporales</taxon>
        <taxon>Phanerochaetaceae</taxon>
        <taxon>Phlebiopsis</taxon>
    </lineage>
</organism>
<evidence type="ECO:0000313" key="2">
    <source>
        <dbReference type="EMBL" id="KIP09673.1"/>
    </source>
</evidence>
<evidence type="ECO:0000259" key="1">
    <source>
        <dbReference type="PROSITE" id="PS51186"/>
    </source>
</evidence>
<proteinExistence type="predicted"/>
<dbReference type="PANTHER" id="PTHR42791">
    <property type="entry name" value="GNAT FAMILY ACETYLTRANSFERASE"/>
    <property type="match status" value="1"/>
</dbReference>
<name>A0A0C3PR69_PHLG1</name>
<dbReference type="Gene3D" id="3.40.630.30">
    <property type="match status" value="1"/>
</dbReference>
<accession>A0A0C3PR69</accession>